<gene>
    <name evidence="2" type="ORF">PQU94_15545</name>
</gene>
<accession>A0ABT5IHN3</accession>
<reference evidence="2 3" key="1">
    <citation type="submission" date="2023-01" db="EMBL/GenBank/DDBJ databases">
        <title>Novel species of the genus Asticcacaulis isolated from rivers.</title>
        <authorList>
            <person name="Lu H."/>
        </authorList>
    </citation>
    <scope>NUCLEOTIDE SEQUENCE [LARGE SCALE GENOMIC DNA]</scope>
    <source>
        <strain evidence="2 3">DXS10W</strain>
    </source>
</reference>
<keyword evidence="1" id="KW-1133">Transmembrane helix</keyword>
<sequence length="418" mass="46367">MTSIADHPLRQTLSDLMHERALPVLSAPVALRSWVLLVDDAERAAEAAWVEGLSEASPEDGRLAQIGAEGGRIWERHGEFSTWLGYTAEAAALTAASERLGFGVIRAEGFDWLSGAPGRVFRSVEISVMTEAPDPARLSACLSLSTCVSCEVFDGRARLWTDFRGHDTGAGRIFIHDRGLQNDELSRLLQTLIEIGHYRKLALLGFGEARAVLTWLKGAERTLVDITRQLNEGRTSQEVIYERLTALSSDVEQRVNEVGFRLGATEAYARLVEDRLTSLRERRVEGFSTMREFIERRLQPAMRTCEAASARLGDISSRIGRIGDLLRARVSISLETQNQLLLQNMNARAELQVKLSELVEGLSVFALSYYIINLIKYVLEPLVGHSPAATAGYSVGVIVVLLGAWLFIRRRKRHLKAA</sequence>
<name>A0ABT5IHN3_9CAUL</name>
<proteinExistence type="predicted"/>
<dbReference type="RefSeq" id="WP_272742352.1">
    <property type="nucleotide sequence ID" value="NZ_JAQQKW010000011.1"/>
</dbReference>
<dbReference type="InterPro" id="IPR021830">
    <property type="entry name" value="DUF3422"/>
</dbReference>
<keyword evidence="1" id="KW-0812">Transmembrane</keyword>
<evidence type="ECO:0000313" key="2">
    <source>
        <dbReference type="EMBL" id="MDC7695690.1"/>
    </source>
</evidence>
<feature type="transmembrane region" description="Helical" evidence="1">
    <location>
        <begin position="391"/>
        <end position="408"/>
    </location>
</feature>
<protein>
    <submittedName>
        <fullName evidence="2">DUF3422 domain-containing protein</fullName>
    </submittedName>
</protein>
<keyword evidence="3" id="KW-1185">Reference proteome</keyword>
<dbReference type="Pfam" id="PF11902">
    <property type="entry name" value="DUF3422"/>
    <property type="match status" value="1"/>
</dbReference>
<keyword evidence="1" id="KW-0472">Membrane</keyword>
<comment type="caution">
    <text evidence="2">The sequence shown here is derived from an EMBL/GenBank/DDBJ whole genome shotgun (WGS) entry which is preliminary data.</text>
</comment>
<evidence type="ECO:0000256" key="1">
    <source>
        <dbReference type="SAM" id="Phobius"/>
    </source>
</evidence>
<dbReference type="EMBL" id="JAQQKW010000011">
    <property type="protein sequence ID" value="MDC7695690.1"/>
    <property type="molecule type" value="Genomic_DNA"/>
</dbReference>
<dbReference type="Proteomes" id="UP001216595">
    <property type="component" value="Unassembled WGS sequence"/>
</dbReference>
<evidence type="ECO:0000313" key="3">
    <source>
        <dbReference type="Proteomes" id="UP001216595"/>
    </source>
</evidence>
<organism evidence="2 3">
    <name type="scientific">Asticcacaulis currens</name>
    <dbReference type="NCBI Taxonomy" id="2984210"/>
    <lineage>
        <taxon>Bacteria</taxon>
        <taxon>Pseudomonadati</taxon>
        <taxon>Pseudomonadota</taxon>
        <taxon>Alphaproteobacteria</taxon>
        <taxon>Caulobacterales</taxon>
        <taxon>Caulobacteraceae</taxon>
        <taxon>Asticcacaulis</taxon>
    </lineage>
</organism>